<evidence type="ECO:0000313" key="1">
    <source>
        <dbReference type="EMBL" id="MBN8124502.1"/>
    </source>
</evidence>
<evidence type="ECO:0000313" key="2">
    <source>
        <dbReference type="Proteomes" id="UP000664056"/>
    </source>
</evidence>
<comment type="caution">
    <text evidence="1">The sequence shown here is derived from an EMBL/GenBank/DDBJ whole genome shotgun (WGS) entry which is preliminary data.</text>
</comment>
<dbReference type="RefSeq" id="WP_095429896.1">
    <property type="nucleotide sequence ID" value="NZ_JAFKOQ010000039.1"/>
</dbReference>
<organism evidence="1 2">
    <name type="scientific">Vibrio vulnificus</name>
    <dbReference type="NCBI Taxonomy" id="672"/>
    <lineage>
        <taxon>Bacteria</taxon>
        <taxon>Pseudomonadati</taxon>
        <taxon>Pseudomonadota</taxon>
        <taxon>Gammaproteobacteria</taxon>
        <taxon>Vibrionales</taxon>
        <taxon>Vibrionaceae</taxon>
        <taxon>Vibrio</taxon>
    </lineage>
</organism>
<dbReference type="AlphaFoldDB" id="A0AAW4HEB8"/>
<gene>
    <name evidence="1" type="ORF">J0J18_22565</name>
</gene>
<accession>A0AAW4HEB8</accession>
<proteinExistence type="predicted"/>
<reference evidence="1" key="1">
    <citation type="submission" date="2021-03" db="EMBL/GenBank/DDBJ databases">
        <title>Study of the foodborne Vibrio vulnificus isolates from China.</title>
        <authorList>
            <person name="Zheng Z."/>
            <person name="Ye L."/>
        </authorList>
    </citation>
    <scope>NUCLEOTIDE SEQUENCE</scope>
    <source>
        <strain evidence="1">Vv1582</strain>
    </source>
</reference>
<dbReference type="Proteomes" id="UP000664056">
    <property type="component" value="Unassembled WGS sequence"/>
</dbReference>
<dbReference type="EMBL" id="JAFKOQ010000039">
    <property type="protein sequence ID" value="MBN8124502.1"/>
    <property type="molecule type" value="Genomic_DNA"/>
</dbReference>
<name>A0AAW4HEB8_VIBVL</name>
<sequence>MNGIEQLSDIERLKILKSIRLGCSTDNEFKPYLENYAGSLGVTEANRRVDGLLLEDEFLLLCKLMKSCFVINGLEQGLTIENNLKVPDYLAVFDTRNCIYDSESILEKLSAFIEVKTTDNSETKRLGAGFFKKYSNYADTFDIPLLIASRLKINAQQQWWVIQTQEQFQNRGRKASVECLTNSVGHILLNDCFITATQNIYVEKTFSNSPSVSKVYYPAYGYLKSVTVKTDESAIVLEERDFLFNLFLDCFAQKQLPIRQHGEEVILTGVIDFMQNQLLSDMLLRANFCILDGRGHRYSSASRLLALVESGNATILYRDFIEHSLNFFNSDNFLFMVTKIGDEKTNQDIVSSLVVDG</sequence>
<protein>
    <submittedName>
        <fullName evidence="1">Uncharacterized protein</fullName>
    </submittedName>
</protein>